<gene>
    <name evidence="1" type="ORF">RGQ30_23660</name>
</gene>
<protein>
    <submittedName>
        <fullName evidence="1">Uncharacterized protein</fullName>
    </submittedName>
</protein>
<keyword evidence="2" id="KW-1185">Reference proteome</keyword>
<dbReference type="AlphaFoldDB" id="A0AA86J917"/>
<dbReference type="EMBL" id="AP028947">
    <property type="protein sequence ID" value="BET26865.1"/>
    <property type="molecule type" value="Genomic_DNA"/>
</dbReference>
<organism evidence="1 2">
    <name type="scientific">Limnobacter thiooxidans</name>
    <dbReference type="NCBI Taxonomy" id="131080"/>
    <lineage>
        <taxon>Bacteria</taxon>
        <taxon>Pseudomonadati</taxon>
        <taxon>Pseudomonadota</taxon>
        <taxon>Betaproteobacteria</taxon>
        <taxon>Burkholderiales</taxon>
        <taxon>Burkholderiaceae</taxon>
        <taxon>Limnobacter</taxon>
    </lineage>
</organism>
<name>A0AA86J917_9BURK</name>
<evidence type="ECO:0000313" key="1">
    <source>
        <dbReference type="EMBL" id="BET26865.1"/>
    </source>
</evidence>
<dbReference type="RefSeq" id="WP_130555704.1">
    <property type="nucleotide sequence ID" value="NZ_AP028947.1"/>
</dbReference>
<accession>A0AA86J917</accession>
<dbReference type="KEGG" id="lto:RGQ30_23660"/>
<evidence type="ECO:0000313" key="2">
    <source>
        <dbReference type="Proteomes" id="UP001329151"/>
    </source>
</evidence>
<dbReference type="Proteomes" id="UP001329151">
    <property type="component" value="Chromosome"/>
</dbReference>
<reference evidence="1 2" key="1">
    <citation type="submission" date="2023-10" db="EMBL/GenBank/DDBJ databases">
        <title>Complete Genome Sequence of Limnobacter thiooxidans CS-K2T, Isolated from freshwater lake sediments in Bavaria, Germany.</title>
        <authorList>
            <person name="Naruki M."/>
            <person name="Watanabe A."/>
            <person name="Warashina T."/>
            <person name="Morita T."/>
            <person name="Arakawa K."/>
        </authorList>
    </citation>
    <scope>NUCLEOTIDE SEQUENCE [LARGE SCALE GENOMIC DNA]</scope>
    <source>
        <strain evidence="1 2">CS-K2</strain>
    </source>
</reference>
<sequence>MAKRSSLRDIVSSDQLSNLDELVVDKRYGKRAKAKKARRNRHYEKQFLRNAVTTGLVEDKAA</sequence>
<proteinExistence type="predicted"/>